<dbReference type="AlphaFoldDB" id="A0A232FB38"/>
<protein>
    <submittedName>
        <fullName evidence="1">Uncharacterized protein</fullName>
    </submittedName>
</protein>
<dbReference type="Proteomes" id="UP000215335">
    <property type="component" value="Unassembled WGS sequence"/>
</dbReference>
<comment type="caution">
    <text evidence="1">The sequence shown here is derived from an EMBL/GenBank/DDBJ whole genome shotgun (WGS) entry which is preliminary data.</text>
</comment>
<organism evidence="1 2">
    <name type="scientific">Trichomalopsis sarcophagae</name>
    <dbReference type="NCBI Taxonomy" id="543379"/>
    <lineage>
        <taxon>Eukaryota</taxon>
        <taxon>Metazoa</taxon>
        <taxon>Ecdysozoa</taxon>
        <taxon>Arthropoda</taxon>
        <taxon>Hexapoda</taxon>
        <taxon>Insecta</taxon>
        <taxon>Pterygota</taxon>
        <taxon>Neoptera</taxon>
        <taxon>Endopterygota</taxon>
        <taxon>Hymenoptera</taxon>
        <taxon>Apocrita</taxon>
        <taxon>Proctotrupomorpha</taxon>
        <taxon>Chalcidoidea</taxon>
        <taxon>Pteromalidae</taxon>
        <taxon>Pteromalinae</taxon>
        <taxon>Trichomalopsis</taxon>
    </lineage>
</organism>
<proteinExistence type="predicted"/>
<sequence length="169" mass="19303">MCSLKKLVRKGEKPLQQITRRLTEYESIVDIRQQENVQKIEFCASKTHYNGNLAGNRKYCSQYKILSNNIININVADTRNNCVMLKDNTIVNVVNIAKSNGSLYLIGRRCVKQKGLFTLGKFHSGTVSVNLVIESTFLEDWKCNMNRAKVFKISCSTVFITYPLSHTFV</sequence>
<reference evidence="1 2" key="1">
    <citation type="journal article" date="2017" name="Curr. Biol.">
        <title>The Evolution of Venom by Co-option of Single-Copy Genes.</title>
        <authorList>
            <person name="Martinson E.O."/>
            <person name="Mrinalini"/>
            <person name="Kelkar Y.D."/>
            <person name="Chang C.H."/>
            <person name="Werren J.H."/>
        </authorList>
    </citation>
    <scope>NUCLEOTIDE SEQUENCE [LARGE SCALE GENOMIC DNA]</scope>
    <source>
        <strain evidence="1 2">Alberta</strain>
        <tissue evidence="1">Whole body</tissue>
    </source>
</reference>
<name>A0A232FB38_9HYME</name>
<evidence type="ECO:0000313" key="2">
    <source>
        <dbReference type="Proteomes" id="UP000215335"/>
    </source>
</evidence>
<accession>A0A232FB38</accession>
<gene>
    <name evidence="1" type="ORF">TSAR_004426</name>
</gene>
<keyword evidence="2" id="KW-1185">Reference proteome</keyword>
<dbReference type="EMBL" id="NNAY01000584">
    <property type="protein sequence ID" value="OXU27547.1"/>
    <property type="molecule type" value="Genomic_DNA"/>
</dbReference>
<evidence type="ECO:0000313" key="1">
    <source>
        <dbReference type="EMBL" id="OXU27547.1"/>
    </source>
</evidence>